<evidence type="ECO:0000313" key="23">
    <source>
        <dbReference type="EMBL" id="KFO22457.1"/>
    </source>
</evidence>
<keyword evidence="12 17" id="KW-0472">Membrane</keyword>
<gene>
    <name evidence="23" type="ORF">H920_16153</name>
</gene>
<feature type="transmembrane region" description="Helical" evidence="17">
    <location>
        <begin position="866"/>
        <end position="892"/>
    </location>
</feature>
<dbReference type="FunFam" id="1.20.120.350:FF:000003">
    <property type="entry name" value="Voltage-dependent sodium channel"/>
    <property type="match status" value="1"/>
</dbReference>
<evidence type="ECO:0000256" key="5">
    <source>
        <dbReference type="ARBA" id="ARBA00022553"/>
    </source>
</evidence>
<dbReference type="InterPro" id="IPR043203">
    <property type="entry name" value="VGCC_Ca_Na"/>
</dbReference>
<accession>A0A091CV88</accession>
<dbReference type="Pfam" id="PF11933">
    <property type="entry name" value="Na_trans_cytopl"/>
    <property type="match status" value="1"/>
</dbReference>
<keyword evidence="14 17" id="KW-0739">Sodium transport</keyword>
<dbReference type="FunFam" id="1.20.120.350:FF:000002">
    <property type="entry name" value="Sodium channel protein"/>
    <property type="match status" value="1"/>
</dbReference>
<keyword evidence="10 17" id="KW-0915">Sodium</keyword>
<dbReference type="InterPro" id="IPR001696">
    <property type="entry name" value="Na_channel_asu"/>
</dbReference>
<name>A0A091CV88_FUKDA</name>
<keyword evidence="4" id="KW-1003">Cell membrane</keyword>
<feature type="transmembrane region" description="Helical" evidence="17">
    <location>
        <begin position="1158"/>
        <end position="1177"/>
    </location>
</feature>
<dbReference type="InterPro" id="IPR058542">
    <property type="entry name" value="IQ_SCN5A_C"/>
</dbReference>
<evidence type="ECO:0000256" key="14">
    <source>
        <dbReference type="ARBA" id="ARBA00023201"/>
    </source>
</evidence>
<feature type="transmembrane region" description="Helical" evidence="17">
    <location>
        <begin position="837"/>
        <end position="854"/>
    </location>
</feature>
<feature type="domain" description="Sodium ion transport-associated" evidence="20">
    <location>
        <begin position="906"/>
        <end position="1113"/>
    </location>
</feature>
<dbReference type="FunFam" id="1.10.287.70:FF:000006">
    <property type="entry name" value="Sodium channel protein"/>
    <property type="match status" value="1"/>
</dbReference>
<feature type="transmembrane region" description="Helical" evidence="17">
    <location>
        <begin position="1359"/>
        <end position="1383"/>
    </location>
</feature>
<comment type="caution">
    <text evidence="17">Lacks conserved residue(s) required for the propagation of feature annotation.</text>
</comment>
<feature type="compositionally biased region" description="Basic and acidic residues" evidence="18">
    <location>
        <begin position="407"/>
        <end position="429"/>
    </location>
</feature>
<dbReference type="CDD" id="cd13433">
    <property type="entry name" value="Na_channel_gate"/>
    <property type="match status" value="1"/>
</dbReference>
<evidence type="ECO:0000259" key="22">
    <source>
        <dbReference type="Pfam" id="PF24609"/>
    </source>
</evidence>
<keyword evidence="24" id="KW-1185">Reference proteome</keyword>
<feature type="transmembrane region" description="Helical" evidence="17">
    <location>
        <begin position="1441"/>
        <end position="1459"/>
    </location>
</feature>
<sequence>MEQTVLVPPGPDSFNFFTRESLAAIERRIAEEKAKNPKPDKKDDDENGPKANSDLEAGKNLPFIYGDIPPGMVSEPLEDLDPYYINKKILESSENYSGNPRYVTEFVDLGNVSALRTFRVLRALKTISVIPGLKTIVGALIQSVKKLSDVMILTVFCLSVFALIGLQLFMGNLRNKCVQWPPSNASLEEHSIQKNITVDYNGTLINETVNEFDWTSYTQDSRYHYFLEGFLDALLCGNSSDAGQCPEGYMCLKAGRNPNYGYTSFDTFSWAFLSLFRLMTQDFWENLYQLTLRAAGKTYMIFFVLVIFLGSFYLINLILAVVAMAYEEQNQATLEEAEQKEAEFQQMLEQLKKQQEAAQQAAATTVSEHSREPSAAGRLSDSSSEASKLSSKSAKERRNRRKKRKQKEQSGGEEKDEDEFHKSESEDSIRRKGFRFSIEGNRLTYEKRYSSPHQSLLSIRGSLFSPRRNSRTSLFSFRGRAKDVGSENDFADDEHSTFEDNESRRDSLFVPRRHGERRNSNLSQTSRSSRMLAVFPANGKMHSTVDCNGVVSLVGGPSVPTSPVGQLLPEVIIDKPATDDNGTTTETEVRKRRSSSFHVSTDFLEDPSQRQRAMSIASILTNTVEELEESRQKCPPCWYKFSNIFLIWDCSPYWLKVKHIVNLVVMDPFVDLAITICIVLNTLFMAMEHYPMTEHFNNVLTVGNLVFTGIFTAEMFLKIIAMDPYYYFQEGWNIFDGFIVTLSLVELGLANVEGLSVLRSFRLLRVFKLAKSWPTLNMLIKIIGNSVGALGNLTLVLAIIVFIFAVVGMQLFGKSYKDCVCKIASDCKLPRWHMHDFFHSFLIVFRVLCGEWIETMWDCMEVAGQAMCLTVFMMVMVIGNLVVLNLFLALLLSSFSADNLAATDDDNEMNNLQIAVDRMHKGIAYVKRKIYEFIQQAFVRKKKILDEIKPLDDLHNKKDNCMSNHTGEIGKDLDYLRDVNGTTSGIGTGSSVEKYIIDESDYMSFINNPSLTVTVPIAVGESDFENLNTEDFSSESDLEESKEKLNESSSSSEGSTVDIGAPAEEQPVMEPEETLEPEACFTEGCVQRFKCCQISVEEGKGKQWWNLRRTCFRIVEHNWFETFIVFMILLSSGALAFEDIYIDQRKTIKTMLEYADKVFTYIFILEMLLKWVAYGYQTYFTNAWCWLDFLIVDVSLVSLTANALGYSELGAIKSLRTLRALRPLRALSRFEGMRVVVNALLGAIPSIMNVLLVCLIFWLIFSIMGVNLFAGKFYHCVNTTTGDKFEITEVNNHSDCLSLIERNETARWKNVKVNFDNVGFGYLSLLQVATFKGWMDIMYAAVDSRNVELQPKYEESLYMYLYFVIFIIFGSFFTLNLFIGVIIDNFNQQKKKISQDIFMTEEQKKYYNAMKKLGSKKPQKPIPRPGNKFQGMVFDFVTRQVFDISIMILICLNMVTMMVETDDQSEYVTIILSRINLVFIVLFTGECVLKLISLRHYYFTIGWNIFDFVVVILSIVGMFLAELIEKYFVSPTLFRVIRLARIGRILRLIKGAKGIRTLLFALMMSLPALFNIGLLLFLVMFIYAIFGMSNFAYVKREVGIDDMFNFETFGNSMICLFQITTSAGWDGLLAPILNSGPPDCDPEKDHPGSSVKGDCGNPSVGIFFFVSYIIISFLVVVNMYIAVILENFSVATEESAEPLSEDDFEMFYEVWEKFDPDATQFMEFEKLSQFAAALEPPLNLPQPNKLQLIAMDLPMVSGDRIHCLDILFAFTKRVLGESGEMDALRIQMEERFMASNPSKVSYQPITTTLKRKQEEVSAVIIQRAYRRHLLKRTVKQASFTYNKNKLRGGANLLVKEDMVTDRMNENSITEKTDLTMSTAACPPSYDRVTKPIVEKHEQEGKDEKAKGK</sequence>
<evidence type="ECO:0000256" key="18">
    <source>
        <dbReference type="SAM" id="MobiDB-lite"/>
    </source>
</evidence>
<keyword evidence="13" id="KW-1015">Disulfide bond</keyword>
<dbReference type="Pfam" id="PF06512">
    <property type="entry name" value="Na_trans_assoc"/>
    <property type="match status" value="1"/>
</dbReference>
<feature type="transmembrane region" description="Helical" evidence="17">
    <location>
        <begin position="1662"/>
        <end position="1685"/>
    </location>
</feature>
<feature type="domain" description="Ion transport" evidence="19">
    <location>
        <begin position="668"/>
        <end position="898"/>
    </location>
</feature>
<keyword evidence="15 17" id="KW-0407">Ion channel</keyword>
<feature type="domain" description="Ion transport" evidence="19">
    <location>
        <begin position="1440"/>
        <end position="1695"/>
    </location>
</feature>
<dbReference type="GO" id="GO:0005248">
    <property type="term" value="F:voltage-gated sodium channel activity"/>
    <property type="evidence" value="ECO:0007669"/>
    <property type="project" value="InterPro"/>
</dbReference>
<evidence type="ECO:0000256" key="11">
    <source>
        <dbReference type="ARBA" id="ARBA00023065"/>
    </source>
</evidence>
<dbReference type="InterPro" id="IPR044564">
    <property type="entry name" value="Na_chnl_inactivation_gate"/>
</dbReference>
<dbReference type="FunFam" id="1.20.120.350:FF:000004">
    <property type="entry name" value="Sodium channel protein"/>
    <property type="match status" value="1"/>
</dbReference>
<keyword evidence="5" id="KW-0597">Phosphoprotein</keyword>
<evidence type="ECO:0000256" key="9">
    <source>
        <dbReference type="ARBA" id="ARBA00022989"/>
    </source>
</evidence>
<evidence type="ECO:0000256" key="8">
    <source>
        <dbReference type="ARBA" id="ARBA00022882"/>
    </source>
</evidence>
<keyword evidence="6 17" id="KW-0812">Transmembrane</keyword>
<dbReference type="InterPro" id="IPR024583">
    <property type="entry name" value="Na_trans_cytopl"/>
</dbReference>
<dbReference type="Gene3D" id="1.10.238.10">
    <property type="entry name" value="EF-hand"/>
    <property type="match status" value="1"/>
</dbReference>
<dbReference type="SUPFAM" id="SSF81324">
    <property type="entry name" value="Voltage-gated potassium channels"/>
    <property type="match status" value="4"/>
</dbReference>
<feature type="region of interest" description="Disordered" evidence="18">
    <location>
        <begin position="1883"/>
        <end position="1908"/>
    </location>
</feature>
<dbReference type="PANTHER" id="PTHR10037">
    <property type="entry name" value="VOLTAGE-GATED CATION CHANNEL CALCIUM AND SODIUM"/>
    <property type="match status" value="1"/>
</dbReference>
<dbReference type="GO" id="GO:0019228">
    <property type="term" value="P:neuronal action potential"/>
    <property type="evidence" value="ECO:0007669"/>
    <property type="project" value="TreeGrafter"/>
</dbReference>
<feature type="region of interest" description="Disordered" evidence="18">
    <location>
        <begin position="1029"/>
        <end position="1063"/>
    </location>
</feature>
<evidence type="ECO:0000313" key="24">
    <source>
        <dbReference type="Proteomes" id="UP000028990"/>
    </source>
</evidence>
<feature type="transmembrane region" description="Helical" evidence="17">
    <location>
        <begin position="737"/>
        <end position="758"/>
    </location>
</feature>
<feature type="region of interest" description="Disordered" evidence="18">
    <location>
        <begin position="28"/>
        <end position="57"/>
    </location>
</feature>
<evidence type="ECO:0000256" key="4">
    <source>
        <dbReference type="ARBA" id="ARBA00022475"/>
    </source>
</evidence>
<dbReference type="eggNOG" id="KOG2301">
    <property type="taxonomic scope" value="Eukaryota"/>
</dbReference>
<feature type="compositionally biased region" description="Basic residues" evidence="18">
    <location>
        <begin position="395"/>
        <end position="406"/>
    </location>
</feature>
<feature type="transmembrane region" description="Helical" evidence="17">
    <location>
        <begin position="1233"/>
        <end position="1261"/>
    </location>
</feature>
<reference evidence="23 24" key="1">
    <citation type="submission" date="2013-11" db="EMBL/GenBank/DDBJ databases">
        <title>The Damaraland mole rat (Fukomys damarensis) genome and evolution of African mole rats.</title>
        <authorList>
            <person name="Gladyshev V.N."/>
            <person name="Fang X."/>
        </authorList>
    </citation>
    <scope>NUCLEOTIDE SEQUENCE [LARGE SCALE GENOMIC DNA]</scope>
    <source>
        <tissue evidence="23">Liver</tissue>
    </source>
</reference>
<dbReference type="InterPro" id="IPR005821">
    <property type="entry name" value="Ion_trans_dom"/>
</dbReference>
<keyword evidence="3 17" id="KW-0894">Sodium channel</keyword>
<feature type="compositionally biased region" description="Basic and acidic residues" evidence="18">
    <location>
        <begin position="28"/>
        <end position="48"/>
    </location>
</feature>
<evidence type="ECO:0000256" key="15">
    <source>
        <dbReference type="ARBA" id="ARBA00023303"/>
    </source>
</evidence>
<feature type="transmembrane region" description="Helical" evidence="17">
    <location>
        <begin position="779"/>
        <end position="807"/>
    </location>
</feature>
<dbReference type="InterPro" id="IPR010526">
    <property type="entry name" value="Na_trans_assoc_dom"/>
</dbReference>
<feature type="domain" description="Ion transport" evidence="19">
    <location>
        <begin position="1117"/>
        <end position="1392"/>
    </location>
</feature>
<feature type="transmembrane region" description="Helical" evidence="17">
    <location>
        <begin position="150"/>
        <end position="170"/>
    </location>
</feature>
<keyword evidence="2 17" id="KW-0813">Transport</keyword>
<feature type="transmembrane region" description="Helical" evidence="17">
    <location>
        <begin position="696"/>
        <end position="717"/>
    </location>
</feature>
<dbReference type="PRINTS" id="PR01664">
    <property type="entry name" value="NACHANNEL1"/>
</dbReference>
<evidence type="ECO:0000256" key="12">
    <source>
        <dbReference type="ARBA" id="ARBA00023136"/>
    </source>
</evidence>
<feature type="transmembrane region" description="Helical" evidence="17">
    <location>
        <begin position="660"/>
        <end position="684"/>
    </location>
</feature>
<dbReference type="EMBL" id="KN124048">
    <property type="protein sequence ID" value="KFO22457.1"/>
    <property type="molecule type" value="Genomic_DNA"/>
</dbReference>
<evidence type="ECO:0000256" key="16">
    <source>
        <dbReference type="ARBA" id="ARBA00036239"/>
    </source>
</evidence>
<protein>
    <recommendedName>
        <fullName evidence="17">Sodium channel protein</fullName>
    </recommendedName>
</protein>
<dbReference type="Pfam" id="PF00520">
    <property type="entry name" value="Ion_trans"/>
    <property type="match status" value="4"/>
</dbReference>
<feature type="transmembrane region" description="Helical" evidence="17">
    <location>
        <begin position="1189"/>
        <end position="1212"/>
    </location>
</feature>
<evidence type="ECO:0000256" key="3">
    <source>
        <dbReference type="ARBA" id="ARBA00022461"/>
    </source>
</evidence>
<evidence type="ECO:0000259" key="21">
    <source>
        <dbReference type="Pfam" id="PF11933"/>
    </source>
</evidence>
<feature type="region of interest" description="Disordered" evidence="18">
    <location>
        <begin position="358"/>
        <end position="429"/>
    </location>
</feature>
<evidence type="ECO:0000256" key="1">
    <source>
        <dbReference type="ARBA" id="ARBA00004651"/>
    </source>
</evidence>
<keyword evidence="9 17" id="KW-1133">Transmembrane helix</keyword>
<feature type="region of interest" description="Disordered" evidence="18">
    <location>
        <begin position="484"/>
        <end position="527"/>
    </location>
</feature>
<comment type="catalytic activity">
    <reaction evidence="16">
        <text>Na(+)(in) = Na(+)(out)</text>
        <dbReference type="Rhea" id="RHEA:34963"/>
        <dbReference type="ChEBI" id="CHEBI:29101"/>
    </reaction>
</comment>
<feature type="transmembrane region" description="Helical" evidence="17">
    <location>
        <begin position="299"/>
        <end position="326"/>
    </location>
</feature>
<dbReference type="InterPro" id="IPR008051">
    <property type="entry name" value="Na_channel_a1su"/>
</dbReference>
<evidence type="ECO:0000256" key="13">
    <source>
        <dbReference type="ARBA" id="ARBA00023157"/>
    </source>
</evidence>
<feature type="compositionally biased region" description="Low complexity" evidence="18">
    <location>
        <begin position="379"/>
        <end position="392"/>
    </location>
</feature>
<evidence type="ECO:0000256" key="10">
    <source>
        <dbReference type="ARBA" id="ARBA00023053"/>
    </source>
</evidence>
<dbReference type="Gene3D" id="1.10.287.70">
    <property type="match status" value="4"/>
</dbReference>
<feature type="compositionally biased region" description="Basic and acidic residues" evidence="18">
    <location>
        <begin position="493"/>
        <end position="507"/>
    </location>
</feature>
<evidence type="ECO:0000259" key="20">
    <source>
        <dbReference type="Pfam" id="PF06512"/>
    </source>
</evidence>
<keyword evidence="8 17" id="KW-0851">Voltage-gated channel</keyword>
<organism evidence="23 24">
    <name type="scientific">Fukomys damarensis</name>
    <name type="common">Damaraland mole rat</name>
    <name type="synonym">Cryptomys damarensis</name>
    <dbReference type="NCBI Taxonomy" id="885580"/>
    <lineage>
        <taxon>Eukaryota</taxon>
        <taxon>Metazoa</taxon>
        <taxon>Chordata</taxon>
        <taxon>Craniata</taxon>
        <taxon>Vertebrata</taxon>
        <taxon>Euteleostomi</taxon>
        <taxon>Mammalia</taxon>
        <taxon>Eutheria</taxon>
        <taxon>Euarchontoglires</taxon>
        <taxon>Glires</taxon>
        <taxon>Rodentia</taxon>
        <taxon>Hystricomorpha</taxon>
        <taxon>Bathyergidae</taxon>
        <taxon>Fukomys</taxon>
    </lineage>
</organism>
<feature type="transmembrane region" description="Helical" evidence="17">
    <location>
        <begin position="1558"/>
        <end position="1586"/>
    </location>
</feature>
<dbReference type="Gene3D" id="1.20.5.1190">
    <property type="entry name" value="iswi atpase"/>
    <property type="match status" value="1"/>
</dbReference>
<feature type="transmembrane region" description="Helical" evidence="17">
    <location>
        <begin position="1501"/>
        <end position="1521"/>
    </location>
</feature>
<dbReference type="FunFam" id="1.10.287.70:FF:000001">
    <property type="entry name" value="Sodium channel protein"/>
    <property type="match status" value="1"/>
</dbReference>
<comment type="similarity">
    <text evidence="17">Belongs to the sodium channel (TC 1.A.1.10) family.</text>
</comment>
<feature type="transmembrane region" description="Helical" evidence="17">
    <location>
        <begin position="1119"/>
        <end position="1137"/>
    </location>
</feature>
<dbReference type="Gene3D" id="1.20.120.350">
    <property type="entry name" value="Voltage-gated potassium channels. Chain C"/>
    <property type="match status" value="3"/>
</dbReference>
<dbReference type="PRINTS" id="PR00170">
    <property type="entry name" value="NACHANNEL"/>
</dbReference>
<feature type="transmembrane region" description="Helical" evidence="17">
    <location>
        <begin position="1471"/>
        <end position="1489"/>
    </location>
</feature>
<dbReference type="FunFam" id="1.10.238.10:FF:000002">
    <property type="entry name" value="Sodium channel protein"/>
    <property type="match status" value="1"/>
</dbReference>
<evidence type="ECO:0000259" key="19">
    <source>
        <dbReference type="Pfam" id="PF00520"/>
    </source>
</evidence>
<dbReference type="FunFam" id="1.20.5.1190:FF:000001">
    <property type="entry name" value="Sodium channel protein"/>
    <property type="match status" value="1"/>
</dbReference>
<dbReference type="Pfam" id="PF24609">
    <property type="entry name" value="IQ_SCN5A_C"/>
    <property type="match status" value="1"/>
</dbReference>
<dbReference type="GO" id="GO:0001518">
    <property type="term" value="C:voltage-gated sodium channel complex"/>
    <property type="evidence" value="ECO:0007669"/>
    <property type="project" value="UniProtKB-UniRule"/>
</dbReference>
<dbReference type="GO" id="GO:0086010">
    <property type="term" value="P:membrane depolarization during action potential"/>
    <property type="evidence" value="ECO:0007669"/>
    <property type="project" value="TreeGrafter"/>
</dbReference>
<comment type="function">
    <text evidence="17">Mediates the voltage-dependent sodium ion permeability of excitable membranes. Assuming opened or closed conformations in response to the voltage difference across the membrane, the protein forms a sodium-selective channel through which Na(+) ions may pass in accordance with their electrochemical gradient.</text>
</comment>
<keyword evidence="11 17" id="KW-0406">Ion transport</keyword>
<keyword evidence="7" id="KW-0677">Repeat</keyword>
<evidence type="ECO:0000256" key="2">
    <source>
        <dbReference type="ARBA" id="ARBA00022448"/>
    </source>
</evidence>
<evidence type="ECO:0000256" key="7">
    <source>
        <dbReference type="ARBA" id="ARBA00022737"/>
    </source>
</evidence>
<feature type="domain" description="Ion transport" evidence="19">
    <location>
        <begin position="108"/>
        <end position="332"/>
    </location>
</feature>
<dbReference type="InterPro" id="IPR027359">
    <property type="entry name" value="Volt_channel_dom_sf"/>
</dbReference>
<evidence type="ECO:0000256" key="6">
    <source>
        <dbReference type="ARBA" id="ARBA00022692"/>
    </source>
</evidence>
<feature type="compositionally biased region" description="Basic and acidic residues" evidence="18">
    <location>
        <begin position="1887"/>
        <end position="1908"/>
    </location>
</feature>
<proteinExistence type="inferred from homology"/>
<feature type="domain" description="SCN5A-like C-terminal IQ motif" evidence="22">
    <location>
        <begin position="1807"/>
        <end position="1840"/>
    </location>
</feature>
<evidence type="ECO:0000256" key="17">
    <source>
        <dbReference type="RuleBase" id="RU361132"/>
    </source>
</evidence>
<dbReference type="STRING" id="885580.ENSFDAP00000015917"/>
<dbReference type="Proteomes" id="UP000028990">
    <property type="component" value="Unassembled WGS sequence"/>
</dbReference>
<feature type="domain" description="Voltage-gated Na+ ion channel cytoplasmic" evidence="21">
    <location>
        <begin position="455"/>
        <end position="618"/>
    </location>
</feature>
<dbReference type="PANTHER" id="PTHR10037:SF280">
    <property type="entry name" value="SODIUM CHANNEL PROTEIN TYPE 1 SUBUNIT ALPHA"/>
    <property type="match status" value="1"/>
</dbReference>
<comment type="subcellular location">
    <subcellularLocation>
        <location evidence="1 17">Cell membrane</location>
        <topology evidence="1 17">Multi-pass membrane protein</topology>
    </subcellularLocation>
</comment>